<gene>
    <name evidence="4" type="ORF">GTW20_23690</name>
</gene>
<evidence type="ECO:0000256" key="2">
    <source>
        <dbReference type="SAM" id="MobiDB-lite"/>
    </source>
</evidence>
<dbReference type="InterPro" id="IPR028994">
    <property type="entry name" value="Integrin_alpha_N"/>
</dbReference>
<sequence length="449" mass="46153">MKYRIALPPLLAVAMITAAGCGATTDLSDARPTNGEAAPVPIDVDGDGYGDLPISGVLGDPEDGEPYVGVLLGGEDGLSPDRSVLLTAADLDLPEASAPQTVLETGDLDGDGHTDLIVAADDDGYLVLGGPEGPTGPAIPLPWLSTGVENGMAAVSLAVGDMDGDGHTDVAVLDQVQGSPIDEWESRYHRGPFDAEGEPTETRDLPLPEEAWDAELASFDADGDAYQDLILISGRDESPATDLILRSGPDGPAEEVVGETPLSHTRASGDIDGDGIADLLIGISGIPNNEPGYEDELRPGYVDTLLGSEGYLDAEPIRLDRDGEGMPGDAEDGDGFGGELLVGDVDGDGFDDVVAMSGPGYSYEEAFLLLGGPEGLRGTGTDPLTVPSARDGSFGPHALMDYDGDGYADLLLSTVFPAMPGASGEYALYLGGPDGFSAEPDTTFDTADL</sequence>
<dbReference type="PANTHER" id="PTHR46580:SF4">
    <property type="entry name" value="ATP_GTP-BINDING PROTEIN"/>
    <property type="match status" value="1"/>
</dbReference>
<accession>A0A7K2IYY9</accession>
<protein>
    <submittedName>
        <fullName evidence="4">VCBS repeat-containing protein</fullName>
    </submittedName>
</protein>
<dbReference type="AlphaFoldDB" id="A0A7K2IYY9"/>
<evidence type="ECO:0000313" key="4">
    <source>
        <dbReference type="EMBL" id="MYR35179.1"/>
    </source>
</evidence>
<proteinExistence type="predicted"/>
<keyword evidence="1 3" id="KW-0732">Signal</keyword>
<dbReference type="InterPro" id="IPR013517">
    <property type="entry name" value="FG-GAP"/>
</dbReference>
<dbReference type="EMBL" id="WWHY01000001">
    <property type="protein sequence ID" value="MYR35179.1"/>
    <property type="molecule type" value="Genomic_DNA"/>
</dbReference>
<feature type="chain" id="PRO_5038427251" evidence="3">
    <location>
        <begin position="19"/>
        <end position="449"/>
    </location>
</feature>
<comment type="caution">
    <text evidence="4">The sequence shown here is derived from an EMBL/GenBank/DDBJ whole genome shotgun (WGS) entry which is preliminary data.</text>
</comment>
<dbReference type="PROSITE" id="PS51257">
    <property type="entry name" value="PROKAR_LIPOPROTEIN"/>
    <property type="match status" value="1"/>
</dbReference>
<dbReference type="SUPFAM" id="SSF69318">
    <property type="entry name" value="Integrin alpha N-terminal domain"/>
    <property type="match status" value="2"/>
</dbReference>
<organism evidence="4 5">
    <name type="scientific">Nocardiopsis alba</name>
    <dbReference type="NCBI Taxonomy" id="53437"/>
    <lineage>
        <taxon>Bacteria</taxon>
        <taxon>Bacillati</taxon>
        <taxon>Actinomycetota</taxon>
        <taxon>Actinomycetes</taxon>
        <taxon>Streptosporangiales</taxon>
        <taxon>Nocardiopsidaceae</taxon>
        <taxon>Nocardiopsis</taxon>
    </lineage>
</organism>
<name>A0A7K2IYY9_9ACTN</name>
<evidence type="ECO:0000313" key="5">
    <source>
        <dbReference type="Proteomes" id="UP000467124"/>
    </source>
</evidence>
<feature type="region of interest" description="Disordered" evidence="2">
    <location>
        <begin position="248"/>
        <end position="269"/>
    </location>
</feature>
<reference evidence="4 5" key="1">
    <citation type="journal article" date="2019" name="Nat. Commun.">
        <title>The antimicrobial potential of Streptomyces from insect microbiomes.</title>
        <authorList>
            <person name="Chevrette M.G."/>
            <person name="Carlson C.M."/>
            <person name="Ortega H.E."/>
            <person name="Thomas C."/>
            <person name="Ananiev G.E."/>
            <person name="Barns K.J."/>
            <person name="Book A.J."/>
            <person name="Cagnazzo J."/>
            <person name="Carlos C."/>
            <person name="Flanigan W."/>
            <person name="Grubbs K.J."/>
            <person name="Horn H.A."/>
            <person name="Hoffmann F.M."/>
            <person name="Klassen J.L."/>
            <person name="Knack J.J."/>
            <person name="Lewin G.R."/>
            <person name="McDonald B.R."/>
            <person name="Muller L."/>
            <person name="Melo W.G.P."/>
            <person name="Pinto-Tomas A.A."/>
            <person name="Schmitz A."/>
            <person name="Wendt-Pienkowski E."/>
            <person name="Wildman S."/>
            <person name="Zhao M."/>
            <person name="Zhang F."/>
            <person name="Bugni T.S."/>
            <person name="Andes D.R."/>
            <person name="Pupo M.T."/>
            <person name="Currie C.R."/>
        </authorList>
    </citation>
    <scope>NUCLEOTIDE SEQUENCE [LARGE SCALE GENOMIC DNA]</scope>
    <source>
        <strain evidence="4 5">SID5840</strain>
    </source>
</reference>
<dbReference type="RefSeq" id="WP_161111942.1">
    <property type="nucleotide sequence ID" value="NZ_WWHY01000001.1"/>
</dbReference>
<dbReference type="Proteomes" id="UP000467124">
    <property type="component" value="Unassembled WGS sequence"/>
</dbReference>
<evidence type="ECO:0000256" key="1">
    <source>
        <dbReference type="ARBA" id="ARBA00022729"/>
    </source>
</evidence>
<dbReference type="PANTHER" id="PTHR46580">
    <property type="entry name" value="SENSOR KINASE-RELATED"/>
    <property type="match status" value="1"/>
</dbReference>
<evidence type="ECO:0000256" key="3">
    <source>
        <dbReference type="SAM" id="SignalP"/>
    </source>
</evidence>
<dbReference type="Pfam" id="PF13517">
    <property type="entry name" value="FG-GAP_3"/>
    <property type="match status" value="1"/>
</dbReference>
<dbReference type="Pfam" id="PF01839">
    <property type="entry name" value="FG-GAP"/>
    <property type="match status" value="1"/>
</dbReference>
<dbReference type="Gene3D" id="2.130.10.130">
    <property type="entry name" value="Integrin alpha, N-terminal"/>
    <property type="match status" value="2"/>
</dbReference>
<feature type="signal peptide" evidence="3">
    <location>
        <begin position="1"/>
        <end position="18"/>
    </location>
</feature>